<evidence type="ECO:0000256" key="2">
    <source>
        <dbReference type="ARBA" id="ARBA00024341"/>
    </source>
</evidence>
<name>A0A2H9ZTJ7_9ASPA</name>
<keyword evidence="4" id="KW-1185">Reference proteome</keyword>
<dbReference type="Proteomes" id="UP000236161">
    <property type="component" value="Unassembled WGS sequence"/>
</dbReference>
<accession>A0A2H9ZTJ7</accession>
<dbReference type="SMART" id="SM00015">
    <property type="entry name" value="IQ"/>
    <property type="match status" value="2"/>
</dbReference>
<proteinExistence type="inferred from homology"/>
<keyword evidence="1" id="KW-0112">Calmodulin-binding</keyword>
<evidence type="ECO:0000313" key="4">
    <source>
        <dbReference type="Proteomes" id="UP000236161"/>
    </source>
</evidence>
<comment type="similarity">
    <text evidence="2">Belongs to the IQD family.</text>
</comment>
<sequence length="291" mass="32639">MGRRANWLSASMRKIFKHSSDYEKRERQTAVAAELGVVLEDEERDSVQEMPEIVSVEHFPIETSPEATNCGCGRGSAGSLEEEDDGDEHELAVAVATASAAEAAVAAAEAAARVVRLARYGRPARERKAVVVIQSYYRGYLRMYVLFDDTLQARRALRALRGLVRLQALVRGNNVRKQAQTTMRRMQALVRVQARARALRLRRISASRPRNQRRADFLVPPYDDGGYGDGSKMWCDDGVTKDRLIGLTGGRDARQRGAEANREDFRRRHGDVVSRERALAYAFSSQVWNSI</sequence>
<evidence type="ECO:0000256" key="1">
    <source>
        <dbReference type="ARBA" id="ARBA00022860"/>
    </source>
</evidence>
<dbReference type="PANTHER" id="PTHR32295:SF33">
    <property type="entry name" value="PROTEIN IQ-DOMAIN 21"/>
    <property type="match status" value="1"/>
</dbReference>
<dbReference type="EMBL" id="KZ454129">
    <property type="protein sequence ID" value="PKA46614.1"/>
    <property type="molecule type" value="Genomic_DNA"/>
</dbReference>
<dbReference type="AlphaFoldDB" id="A0A2H9ZTJ7"/>
<reference evidence="3 4" key="1">
    <citation type="journal article" date="2017" name="Nature">
        <title>The Apostasia genome and the evolution of orchids.</title>
        <authorList>
            <person name="Zhang G.Q."/>
            <person name="Liu K.W."/>
            <person name="Li Z."/>
            <person name="Lohaus R."/>
            <person name="Hsiao Y.Y."/>
            <person name="Niu S.C."/>
            <person name="Wang J.Y."/>
            <person name="Lin Y.C."/>
            <person name="Xu Q."/>
            <person name="Chen L.J."/>
            <person name="Yoshida K."/>
            <person name="Fujiwara S."/>
            <person name="Wang Z.W."/>
            <person name="Zhang Y.Q."/>
            <person name="Mitsuda N."/>
            <person name="Wang M."/>
            <person name="Liu G.H."/>
            <person name="Pecoraro L."/>
            <person name="Huang H.X."/>
            <person name="Xiao X.J."/>
            <person name="Lin M."/>
            <person name="Wu X.Y."/>
            <person name="Wu W.L."/>
            <person name="Chen Y.Y."/>
            <person name="Chang S.B."/>
            <person name="Sakamoto S."/>
            <person name="Ohme-Takagi M."/>
            <person name="Yagi M."/>
            <person name="Zeng S.J."/>
            <person name="Shen C.Y."/>
            <person name="Yeh C.M."/>
            <person name="Luo Y.B."/>
            <person name="Tsai W.C."/>
            <person name="Van de Peer Y."/>
            <person name="Liu Z.J."/>
        </authorList>
    </citation>
    <scope>NUCLEOTIDE SEQUENCE [LARGE SCALE GENOMIC DNA]</scope>
    <source>
        <strain evidence="4">cv. Shenzhen</strain>
        <tissue evidence="3">Stem</tissue>
    </source>
</reference>
<dbReference type="PANTHER" id="PTHR32295">
    <property type="entry name" value="IQ-DOMAIN 5-RELATED"/>
    <property type="match status" value="1"/>
</dbReference>
<dbReference type="Pfam" id="PF00612">
    <property type="entry name" value="IQ"/>
    <property type="match status" value="1"/>
</dbReference>
<protein>
    <submittedName>
        <fullName evidence="3">Protein IQ-domain 14</fullName>
    </submittedName>
</protein>
<dbReference type="GO" id="GO:0005516">
    <property type="term" value="F:calmodulin binding"/>
    <property type="evidence" value="ECO:0007669"/>
    <property type="project" value="UniProtKB-KW"/>
</dbReference>
<evidence type="ECO:0000313" key="3">
    <source>
        <dbReference type="EMBL" id="PKA46614.1"/>
    </source>
</evidence>
<gene>
    <name evidence="3" type="primary">IQD14</name>
    <name evidence="3" type="ORF">AXF42_Ash019355</name>
</gene>
<dbReference type="InterPro" id="IPR000048">
    <property type="entry name" value="IQ_motif_EF-hand-BS"/>
</dbReference>
<dbReference type="OrthoDB" id="1915057at2759"/>
<dbReference type="PROSITE" id="PS50096">
    <property type="entry name" value="IQ"/>
    <property type="match status" value="2"/>
</dbReference>
<organism evidence="3 4">
    <name type="scientific">Apostasia shenzhenica</name>
    <dbReference type="NCBI Taxonomy" id="1088818"/>
    <lineage>
        <taxon>Eukaryota</taxon>
        <taxon>Viridiplantae</taxon>
        <taxon>Streptophyta</taxon>
        <taxon>Embryophyta</taxon>
        <taxon>Tracheophyta</taxon>
        <taxon>Spermatophyta</taxon>
        <taxon>Magnoliopsida</taxon>
        <taxon>Liliopsida</taxon>
        <taxon>Asparagales</taxon>
        <taxon>Orchidaceae</taxon>
        <taxon>Apostasioideae</taxon>
        <taxon>Apostasia</taxon>
    </lineage>
</organism>